<dbReference type="EMBL" id="WIGM01000285">
    <property type="protein sequence ID" value="KAF6830388.1"/>
    <property type="molecule type" value="Genomic_DNA"/>
</dbReference>
<comment type="caution">
    <text evidence="3">The sequence shown here is derived from an EMBL/GenBank/DDBJ whole genome shotgun (WGS) entry which is preliminary data.</text>
</comment>
<reference evidence="3" key="1">
    <citation type="journal article" date="2020" name="Phytopathology">
        <title>Genome Sequence Resources of Colletotrichum truncatum, C. plurivorum, C. musicola, and C. sojae: Four Species Pathogenic to Soybean (Glycine max).</title>
        <authorList>
            <person name="Rogerio F."/>
            <person name="Boufleur T.R."/>
            <person name="Ciampi-Guillardi M."/>
            <person name="Sukno S.A."/>
            <person name="Thon M.R."/>
            <person name="Massola Junior N.S."/>
            <person name="Baroncelli R."/>
        </authorList>
    </citation>
    <scope>NUCLEOTIDE SEQUENCE</scope>
    <source>
        <strain evidence="3">LFN0074</strain>
    </source>
</reference>
<sequence>MGDDDNNNNNELPVAVVALVVAVVALAVALLQITQAILASARGLPNCDERVIGKWAESTQRIFKPSQLRVEVLFQAPVIFIAPYDNKNGPVKDAPVKYGPVMTWNGPPKNGAVANGAAKDGAVKEGSAKSQLPLTMEGTPDSCAECRVSWDEVMGVKTAPSPNAKERVHTVENEKATWVTLLVAIQKMERESKNWETGQHGEANKLALPPQNGTSTHIGSTTTLPKLQEEPTLAIQMQIKQRSFETNPAIKKPYATTTISHLVQLAAILGLYWKVFDPDDNKYRAAGNGYSLMGYRVTDFGIVFTFENTGSTVNKARRVIPTSEVKELCFGRVPTLYRERGKETITRDGRAFTRIKLEDNEWQDPLYISSKTGPKLEILQLGSEDEIVETLTQIGCNVNTTTYAKTSGRNKHLFPVTFEVIGMLARTLHITDRCFRFLPNPTIFPWDGDSLSLSRLLEAYSALLEEHHKDMASHKLEDVEDGAKSDIERIKQLVDCSTELGGNVGQGRHLTYLQLNHLHRAIDVADEIIKDGETPWDNQKVVMDVLRCHLQEVLGAINNNPGTSSYREKSPSFHDLLELPPEKRERSFMRTYFEKILWSVIRLSTDRVGKVEQEQVSRQIHKETENRQSLHVYAPVAIRVGDSAPSSPSSPADSPTTPPAIHRSLTPTPGLLHSRNYSSGEGASKKKGEEKPSWEKTLQSRAEMQRVKIWYALVFRMICWLMLHDFDKKDIQVPSSDLMGNRQPVFIT</sequence>
<keyword evidence="2" id="KW-0812">Transmembrane</keyword>
<accession>A0A8H6NEY9</accession>
<feature type="compositionally biased region" description="Polar residues" evidence="1">
    <location>
        <begin position="211"/>
        <end position="222"/>
    </location>
</feature>
<feature type="compositionally biased region" description="Low complexity" evidence="1">
    <location>
        <begin position="642"/>
        <end position="655"/>
    </location>
</feature>
<dbReference type="AlphaFoldDB" id="A0A8H6NEY9"/>
<protein>
    <submittedName>
        <fullName evidence="3">Modin</fullName>
    </submittedName>
</protein>
<evidence type="ECO:0000256" key="2">
    <source>
        <dbReference type="SAM" id="Phobius"/>
    </source>
</evidence>
<feature type="region of interest" description="Disordered" evidence="1">
    <location>
        <begin position="200"/>
        <end position="222"/>
    </location>
</feature>
<keyword evidence="2" id="KW-0472">Membrane</keyword>
<keyword evidence="4" id="KW-1185">Reference proteome</keyword>
<keyword evidence="2" id="KW-1133">Transmembrane helix</keyword>
<evidence type="ECO:0000313" key="4">
    <source>
        <dbReference type="Proteomes" id="UP000639643"/>
    </source>
</evidence>
<evidence type="ECO:0000313" key="3">
    <source>
        <dbReference type="EMBL" id="KAF6830388.1"/>
    </source>
</evidence>
<feature type="region of interest" description="Disordered" evidence="1">
    <location>
        <begin position="641"/>
        <end position="696"/>
    </location>
</feature>
<organism evidence="3 4">
    <name type="scientific">Colletotrichum musicola</name>
    <dbReference type="NCBI Taxonomy" id="2175873"/>
    <lineage>
        <taxon>Eukaryota</taxon>
        <taxon>Fungi</taxon>
        <taxon>Dikarya</taxon>
        <taxon>Ascomycota</taxon>
        <taxon>Pezizomycotina</taxon>
        <taxon>Sordariomycetes</taxon>
        <taxon>Hypocreomycetidae</taxon>
        <taxon>Glomerellales</taxon>
        <taxon>Glomerellaceae</taxon>
        <taxon>Colletotrichum</taxon>
        <taxon>Colletotrichum orchidearum species complex</taxon>
    </lineage>
</organism>
<dbReference type="OrthoDB" id="5227693at2759"/>
<proteinExistence type="predicted"/>
<gene>
    <name evidence="3" type="ORF">CMUS01_07752</name>
</gene>
<name>A0A8H6NEY9_9PEZI</name>
<evidence type="ECO:0000256" key="1">
    <source>
        <dbReference type="SAM" id="MobiDB-lite"/>
    </source>
</evidence>
<feature type="transmembrane region" description="Helical" evidence="2">
    <location>
        <begin position="12"/>
        <end position="33"/>
    </location>
</feature>
<dbReference type="Proteomes" id="UP000639643">
    <property type="component" value="Unassembled WGS sequence"/>
</dbReference>
<feature type="compositionally biased region" description="Basic and acidic residues" evidence="1">
    <location>
        <begin position="683"/>
        <end position="694"/>
    </location>
</feature>